<reference evidence="2 3" key="1">
    <citation type="submission" date="2015-09" db="EMBL/GenBank/DDBJ databases">
        <title>Host preference determinants of Valsa canker pathogens revealed by comparative genomics.</title>
        <authorList>
            <person name="Yin Z."/>
            <person name="Huang L."/>
        </authorList>
    </citation>
    <scope>NUCLEOTIDE SEQUENCE [LARGE SCALE GENOMIC DNA]</scope>
    <source>
        <strain evidence="2 3">SXYLt</strain>
    </source>
</reference>
<feature type="compositionally biased region" description="Gly residues" evidence="1">
    <location>
        <begin position="475"/>
        <end position="485"/>
    </location>
</feature>
<feature type="region of interest" description="Disordered" evidence="1">
    <location>
        <begin position="407"/>
        <end position="509"/>
    </location>
</feature>
<keyword evidence="3" id="KW-1185">Reference proteome</keyword>
<sequence>MDAPYPAPSPHSNSSNNKHLNPRELAIEELPAGLGAARPVSIGELTSVLRAGNEARRRNNITADGHQAGREIPAVAAAAAAAVGGPARLMSERLELAGLRLSPEGITSRTLEAGRDGGGMYEEDVGSGDDGDSTRAVVDFAMGHDQSVCRGSRPGGETPAGVAIDPPRAVAHICRTVVSSDARNTARAATTQRLRVGRPHRRQHLGLIPSRGALDRMDRQIDEVERQWGRVAVTTQARMPTIAEDSRLLKGSRSASQRQYLAYSPDARASMHIGEGAGSQVGNGAVRKPCAVSSEQLTEDRSSVSTFPLCVPRLEHTHQGTPAGGGMATMEDEGEAVNNMSTPVPTVLIPGKAAFPAPPMPDLGLATTEPNNPDATVSLGSGYTDDNHSLFFPPSAARRRARANALSIPAVPGGMTGHPDGESSEETTSSMSQVPSVFDVRIPTPPPRTAEPVPSDRVKILPTFKQRRIQQTRSGGDGDGGGGSNPSGLRRNRRRPAPAGLRPTVRRAPPSAVGLELNADALDARGGVVAGSPVPAALAPGHTAVPRAPPPVHLAPGRYDGEDWPSPQYGEYGFAPGDDWKARWMSYEGSYR</sequence>
<comment type="caution">
    <text evidence="2">The sequence shown here is derived from an EMBL/GenBank/DDBJ whole genome shotgun (WGS) entry which is preliminary data.</text>
</comment>
<protein>
    <submittedName>
        <fullName evidence="2">Uncharacterized protein</fullName>
    </submittedName>
</protein>
<gene>
    <name evidence="2" type="ORF">VPNG_07640</name>
</gene>
<accession>A0A423WFV1</accession>
<dbReference type="AlphaFoldDB" id="A0A423WFV1"/>
<organism evidence="2 3">
    <name type="scientific">Cytospora leucostoma</name>
    <dbReference type="NCBI Taxonomy" id="1230097"/>
    <lineage>
        <taxon>Eukaryota</taxon>
        <taxon>Fungi</taxon>
        <taxon>Dikarya</taxon>
        <taxon>Ascomycota</taxon>
        <taxon>Pezizomycotina</taxon>
        <taxon>Sordariomycetes</taxon>
        <taxon>Sordariomycetidae</taxon>
        <taxon>Diaporthales</taxon>
        <taxon>Cytosporaceae</taxon>
        <taxon>Cytospora</taxon>
    </lineage>
</organism>
<dbReference type="OrthoDB" id="10662090at2759"/>
<evidence type="ECO:0000313" key="2">
    <source>
        <dbReference type="EMBL" id="ROW02076.1"/>
    </source>
</evidence>
<dbReference type="EMBL" id="LKEB01000052">
    <property type="protein sequence ID" value="ROW02076.1"/>
    <property type="molecule type" value="Genomic_DNA"/>
</dbReference>
<proteinExistence type="predicted"/>
<evidence type="ECO:0000256" key="1">
    <source>
        <dbReference type="SAM" id="MobiDB-lite"/>
    </source>
</evidence>
<dbReference type="InParanoid" id="A0A423WFV1"/>
<dbReference type="Proteomes" id="UP000285146">
    <property type="component" value="Unassembled WGS sequence"/>
</dbReference>
<evidence type="ECO:0000313" key="3">
    <source>
        <dbReference type="Proteomes" id="UP000285146"/>
    </source>
</evidence>
<name>A0A423WFV1_9PEZI</name>